<keyword evidence="3" id="KW-1185">Reference proteome</keyword>
<name>A0ABT7NAW5_9BURK</name>
<comment type="caution">
    <text evidence="2">The sequence shown here is derived from an EMBL/GenBank/DDBJ whole genome shotgun (WGS) entry which is preliminary data.</text>
</comment>
<dbReference type="InterPro" id="IPR023353">
    <property type="entry name" value="LemA-like_dom_sf"/>
</dbReference>
<dbReference type="RefSeq" id="WP_286660112.1">
    <property type="nucleotide sequence ID" value="NZ_JASZYV010000002.1"/>
</dbReference>
<evidence type="ECO:0000313" key="2">
    <source>
        <dbReference type="EMBL" id="MDM0045005.1"/>
    </source>
</evidence>
<keyword evidence="1" id="KW-0472">Membrane</keyword>
<feature type="transmembrane region" description="Helical" evidence="1">
    <location>
        <begin position="12"/>
        <end position="28"/>
    </location>
</feature>
<keyword evidence="1" id="KW-1133">Transmembrane helix</keyword>
<proteinExistence type="predicted"/>
<sequence>MSDLRELIPASFGWWLAGAVLIFWFVGAHNRLVRLRSAALVAYGALDAALARQVDYARSRVADDANLDAGSALVAAAAQTSAMMSAARQKPLEPNGVEALGTALTVLLDAWERIFPGEAVSFDAEGTLSRPASLASSVREVGTLPGDPLEFSATSPPLAWPEPSAAAEIARAQFNLAVSRYNRAISQFPAMLIAWAFRLHRAAPLL</sequence>
<evidence type="ECO:0000313" key="3">
    <source>
        <dbReference type="Proteomes" id="UP001174908"/>
    </source>
</evidence>
<reference evidence="2" key="1">
    <citation type="submission" date="2023-06" db="EMBL/GenBank/DDBJ databases">
        <authorList>
            <person name="Jiang Y."/>
            <person name="Liu Q."/>
        </authorList>
    </citation>
    <scope>NUCLEOTIDE SEQUENCE</scope>
    <source>
        <strain evidence="2">CGMCC 1.12089</strain>
    </source>
</reference>
<dbReference type="SUPFAM" id="SSF140478">
    <property type="entry name" value="LemA-like"/>
    <property type="match status" value="1"/>
</dbReference>
<keyword evidence="1" id="KW-0812">Transmembrane</keyword>
<dbReference type="EMBL" id="JASZYV010000002">
    <property type="protein sequence ID" value="MDM0045005.1"/>
    <property type="molecule type" value="Genomic_DNA"/>
</dbReference>
<organism evidence="2 3">
    <name type="scientific">Variovorax dokdonensis</name>
    <dbReference type="NCBI Taxonomy" id="344883"/>
    <lineage>
        <taxon>Bacteria</taxon>
        <taxon>Pseudomonadati</taxon>
        <taxon>Pseudomonadota</taxon>
        <taxon>Betaproteobacteria</taxon>
        <taxon>Burkholderiales</taxon>
        <taxon>Comamonadaceae</taxon>
        <taxon>Variovorax</taxon>
    </lineage>
</organism>
<gene>
    <name evidence="2" type="ORF">QTH91_10970</name>
</gene>
<accession>A0ABT7NAW5</accession>
<protein>
    <submittedName>
        <fullName evidence="2">Lema family protein</fullName>
    </submittedName>
</protein>
<dbReference type="Proteomes" id="UP001174908">
    <property type="component" value="Unassembled WGS sequence"/>
</dbReference>
<dbReference type="Gene3D" id="1.20.1440.20">
    <property type="entry name" value="LemA-like domain"/>
    <property type="match status" value="1"/>
</dbReference>
<evidence type="ECO:0000256" key="1">
    <source>
        <dbReference type="SAM" id="Phobius"/>
    </source>
</evidence>